<evidence type="ECO:0000313" key="4">
    <source>
        <dbReference type="Proteomes" id="UP001332243"/>
    </source>
</evidence>
<feature type="transmembrane region" description="Helical" evidence="2">
    <location>
        <begin position="131"/>
        <end position="153"/>
    </location>
</feature>
<keyword evidence="2" id="KW-0812">Transmembrane</keyword>
<keyword evidence="4" id="KW-1185">Reference proteome</keyword>
<evidence type="ECO:0000313" key="3">
    <source>
        <dbReference type="EMBL" id="MEE6261923.1"/>
    </source>
</evidence>
<dbReference type="Proteomes" id="UP001332243">
    <property type="component" value="Unassembled WGS sequence"/>
</dbReference>
<dbReference type="EMBL" id="JAZGQK010000024">
    <property type="protein sequence ID" value="MEE6261923.1"/>
    <property type="molecule type" value="Genomic_DNA"/>
</dbReference>
<keyword evidence="2" id="KW-0472">Membrane</keyword>
<accession>A0ABU7RZG0</accession>
<gene>
    <name evidence="3" type="ORF">V1633_25895</name>
</gene>
<evidence type="ECO:0000256" key="2">
    <source>
        <dbReference type="SAM" id="Phobius"/>
    </source>
</evidence>
<feature type="compositionally biased region" description="Basic and acidic residues" evidence="1">
    <location>
        <begin position="275"/>
        <end position="290"/>
    </location>
</feature>
<sequence length="290" mass="30179">MNEMMMLAVWLVGLAVVAFSVPAKALDPRTTKLAWPITGRRLRTVLGPVPVGLAEAAVLVLALVPAFPRLRFAVLGLLYAGYAVASAAMRGRPCACFGRTLVTRFGWGHAGACAILAFALLAAALRTPPTVTATSLVALVAVAGGAGASMILWRRRQHAGQRATDPARIPHIQHIVVYGSTGCPGCRGVWAQREQLAAIAARPVEFRLLEEGQSVEQAGGAIPAAIGYDRDGAAVYGPVVGLTAIRGLLTATARTGGGAPDEPPAAVRTASVEPTDAHSPRRHDPTLLRS</sequence>
<name>A0ABU7RZG0_9ACTN</name>
<protein>
    <recommendedName>
        <fullName evidence="5">Methylamine utilization protein MauE</fullName>
    </recommendedName>
</protein>
<feature type="transmembrane region" description="Helical" evidence="2">
    <location>
        <begin position="101"/>
        <end position="125"/>
    </location>
</feature>
<reference evidence="3 4" key="1">
    <citation type="submission" date="2024-01" db="EMBL/GenBank/DDBJ databases">
        <title>Genome insights into Plantactinospora sonchi sp. nov.</title>
        <authorList>
            <person name="Wang L."/>
        </authorList>
    </citation>
    <scope>NUCLEOTIDE SEQUENCE [LARGE SCALE GENOMIC DNA]</scope>
    <source>
        <strain evidence="3 4">NEAU-QY2</strain>
    </source>
</reference>
<evidence type="ECO:0008006" key="5">
    <source>
        <dbReference type="Google" id="ProtNLM"/>
    </source>
</evidence>
<proteinExistence type="predicted"/>
<keyword evidence="2" id="KW-1133">Transmembrane helix</keyword>
<feature type="region of interest" description="Disordered" evidence="1">
    <location>
        <begin position="254"/>
        <end position="290"/>
    </location>
</feature>
<evidence type="ECO:0000256" key="1">
    <source>
        <dbReference type="SAM" id="MobiDB-lite"/>
    </source>
</evidence>
<dbReference type="RefSeq" id="WP_331217010.1">
    <property type="nucleotide sequence ID" value="NZ_JAZGQK010000024.1"/>
</dbReference>
<comment type="caution">
    <text evidence="3">The sequence shown here is derived from an EMBL/GenBank/DDBJ whole genome shotgun (WGS) entry which is preliminary data.</text>
</comment>
<feature type="transmembrane region" description="Helical" evidence="2">
    <location>
        <begin position="70"/>
        <end position="89"/>
    </location>
</feature>
<organism evidence="3 4">
    <name type="scientific">Plantactinospora sonchi</name>
    <dbReference type="NCBI Taxonomy" id="1544735"/>
    <lineage>
        <taxon>Bacteria</taxon>
        <taxon>Bacillati</taxon>
        <taxon>Actinomycetota</taxon>
        <taxon>Actinomycetes</taxon>
        <taxon>Micromonosporales</taxon>
        <taxon>Micromonosporaceae</taxon>
        <taxon>Plantactinospora</taxon>
    </lineage>
</organism>